<organism evidence="8 9">
    <name type="scientific">Avrilella dinanensis</name>
    <dbReference type="NCBI Taxonomy" id="2008672"/>
    <lineage>
        <taxon>Bacteria</taxon>
        <taxon>Pseudomonadati</taxon>
        <taxon>Bacteroidota</taxon>
        <taxon>Flavobacteriia</taxon>
        <taxon>Flavobacteriales</taxon>
        <taxon>Flavobacteriaceae</taxon>
        <taxon>Avrilella</taxon>
    </lineage>
</organism>
<dbReference type="PANTHER" id="PTHR18895">
    <property type="entry name" value="HEMK METHYLTRANSFERASE"/>
    <property type="match status" value="1"/>
</dbReference>
<comment type="catalytic activity">
    <reaction evidence="4 5">
        <text>L-glutaminyl-[peptide chain release factor] + S-adenosyl-L-methionine = N(5)-methyl-L-glutaminyl-[peptide chain release factor] + S-adenosyl-L-homocysteine + H(+)</text>
        <dbReference type="Rhea" id="RHEA:42896"/>
        <dbReference type="Rhea" id="RHEA-COMP:10271"/>
        <dbReference type="Rhea" id="RHEA-COMP:10272"/>
        <dbReference type="ChEBI" id="CHEBI:15378"/>
        <dbReference type="ChEBI" id="CHEBI:30011"/>
        <dbReference type="ChEBI" id="CHEBI:57856"/>
        <dbReference type="ChEBI" id="CHEBI:59789"/>
        <dbReference type="ChEBI" id="CHEBI:61891"/>
        <dbReference type="EC" id="2.1.1.297"/>
    </reaction>
</comment>
<dbReference type="HAMAP" id="MF_02126">
    <property type="entry name" value="RF_methyltr_PrmC"/>
    <property type="match status" value="1"/>
</dbReference>
<gene>
    <name evidence="5 8" type="primary">prmC</name>
    <name evidence="8" type="ORF">CDL10_02525</name>
</gene>
<dbReference type="GO" id="GO:0003676">
    <property type="term" value="F:nucleic acid binding"/>
    <property type="evidence" value="ECO:0007669"/>
    <property type="project" value="InterPro"/>
</dbReference>
<evidence type="ECO:0000256" key="4">
    <source>
        <dbReference type="ARBA" id="ARBA00048391"/>
    </source>
</evidence>
<dbReference type="Proteomes" id="UP000231960">
    <property type="component" value="Unassembled WGS sequence"/>
</dbReference>
<evidence type="ECO:0000256" key="2">
    <source>
        <dbReference type="ARBA" id="ARBA00022679"/>
    </source>
</evidence>
<keyword evidence="3 5" id="KW-0949">S-adenosyl-L-methionine</keyword>
<accession>A0A2M9R3T5</accession>
<dbReference type="GO" id="GO:0102559">
    <property type="term" value="F:peptide chain release factor N(5)-glutamine methyltransferase activity"/>
    <property type="evidence" value="ECO:0007669"/>
    <property type="project" value="UniProtKB-EC"/>
</dbReference>
<dbReference type="Pfam" id="PF17827">
    <property type="entry name" value="PrmC_N"/>
    <property type="match status" value="1"/>
</dbReference>
<dbReference type="OrthoDB" id="9800643at2"/>
<dbReference type="EC" id="2.1.1.297" evidence="5"/>
<feature type="binding site" evidence="5">
    <location>
        <begin position="188"/>
        <end position="191"/>
    </location>
    <ligand>
        <name>substrate</name>
    </ligand>
</feature>
<dbReference type="RefSeq" id="WP_100677080.1">
    <property type="nucleotide sequence ID" value="NZ_NIPO01000001.1"/>
</dbReference>
<dbReference type="InterPro" id="IPR007848">
    <property type="entry name" value="Small_mtfrase_dom"/>
</dbReference>
<dbReference type="EMBL" id="NIPO01000001">
    <property type="protein sequence ID" value="PJR03512.1"/>
    <property type="molecule type" value="Genomic_DNA"/>
</dbReference>
<proteinExistence type="inferred from homology"/>
<comment type="function">
    <text evidence="5">Methylates the class 1 translation termination release factors RF1/PrfA and RF2/PrfB on the glutamine residue of the universally conserved GGQ motif.</text>
</comment>
<dbReference type="PANTHER" id="PTHR18895:SF74">
    <property type="entry name" value="MTRF1L RELEASE FACTOR GLUTAMINE METHYLTRANSFERASE"/>
    <property type="match status" value="1"/>
</dbReference>
<dbReference type="NCBIfam" id="TIGR00536">
    <property type="entry name" value="hemK_fam"/>
    <property type="match status" value="1"/>
</dbReference>
<sequence>MTLNDYKNFFEQQLNGLYDEEERKALLAVVMDEVLNYSRADMVLKKDEELLPEIQIHLTEVVTQLQKEIPVQYIFGKAHFYGYEFKVSPATLIPRRETEELVEWILEAMNRQPQKKWTVLDIGTGSGCIPITIKKEFSLAEVSAIDISPEALSIAEENAHNLNVKIRFIQQNILETKTLDKYDIIISNPPYVRHLEKAEMKNNVLRHEPHLALFVENEDPLIFYRKIMQLAKESLTENGVLFFEINQYLGNEMTELVSEYFDNVILKKDLQGNDRMMKIF</sequence>
<dbReference type="Gene3D" id="3.40.50.150">
    <property type="entry name" value="Vaccinia Virus protein VP39"/>
    <property type="match status" value="1"/>
</dbReference>
<evidence type="ECO:0000259" key="6">
    <source>
        <dbReference type="Pfam" id="PF05175"/>
    </source>
</evidence>
<dbReference type="InterPro" id="IPR019874">
    <property type="entry name" value="RF_methyltr_PrmC"/>
</dbReference>
<dbReference type="Pfam" id="PF05175">
    <property type="entry name" value="MTS"/>
    <property type="match status" value="1"/>
</dbReference>
<dbReference type="PROSITE" id="PS00092">
    <property type="entry name" value="N6_MTASE"/>
    <property type="match status" value="1"/>
</dbReference>
<feature type="domain" description="Methyltransferase small" evidence="6">
    <location>
        <begin position="105"/>
        <end position="198"/>
    </location>
</feature>
<dbReference type="InterPro" id="IPR002052">
    <property type="entry name" value="DNA_methylase_N6_adenine_CS"/>
</dbReference>
<feature type="binding site" evidence="5">
    <location>
        <begin position="123"/>
        <end position="127"/>
    </location>
    <ligand>
        <name>S-adenosyl-L-methionine</name>
        <dbReference type="ChEBI" id="CHEBI:59789"/>
    </ligand>
</feature>
<comment type="similarity">
    <text evidence="5">Belongs to the protein N5-glutamine methyltransferase family. PrmC subfamily.</text>
</comment>
<comment type="caution">
    <text evidence="8">The sequence shown here is derived from an EMBL/GenBank/DDBJ whole genome shotgun (WGS) entry which is preliminary data.</text>
</comment>
<name>A0A2M9R3T5_9FLAO</name>
<evidence type="ECO:0000313" key="9">
    <source>
        <dbReference type="Proteomes" id="UP000231960"/>
    </source>
</evidence>
<reference evidence="8 9" key="1">
    <citation type="submission" date="2017-06" db="EMBL/GenBank/DDBJ databases">
        <title>Description of Avrilella dinanensis gen. nov. sp. nov.</title>
        <authorList>
            <person name="Leyer C."/>
            <person name="Sassi M."/>
            <person name="Minet J."/>
            <person name="Kayal S."/>
            <person name="Cattoir V."/>
        </authorList>
    </citation>
    <scope>NUCLEOTIDE SEQUENCE [LARGE SCALE GENOMIC DNA]</scope>
    <source>
        <strain evidence="8 9">UR159</strain>
    </source>
</reference>
<protein>
    <recommendedName>
        <fullName evidence="5">Release factor glutamine methyltransferase</fullName>
        <shortName evidence="5">RF MTase</shortName>
        <ecNumber evidence="5">2.1.1.297</ecNumber>
    </recommendedName>
    <alternativeName>
        <fullName evidence="5">N5-glutamine methyltransferase PrmC</fullName>
    </alternativeName>
    <alternativeName>
        <fullName evidence="5">Protein-(glutamine-N5) MTase PrmC</fullName>
    </alternativeName>
    <alternativeName>
        <fullName evidence="5">Protein-glutamine N-methyltransferase PrmC</fullName>
    </alternativeName>
</protein>
<dbReference type="GO" id="GO:0032259">
    <property type="term" value="P:methylation"/>
    <property type="evidence" value="ECO:0007669"/>
    <property type="project" value="UniProtKB-KW"/>
</dbReference>
<comment type="caution">
    <text evidence="5">Lacks conserved residue(s) required for the propagation of feature annotation.</text>
</comment>
<dbReference type="SUPFAM" id="SSF53335">
    <property type="entry name" value="S-adenosyl-L-methionine-dependent methyltransferases"/>
    <property type="match status" value="1"/>
</dbReference>
<keyword evidence="1 5" id="KW-0489">Methyltransferase</keyword>
<evidence type="ECO:0000259" key="7">
    <source>
        <dbReference type="Pfam" id="PF17827"/>
    </source>
</evidence>
<evidence type="ECO:0000256" key="3">
    <source>
        <dbReference type="ARBA" id="ARBA00022691"/>
    </source>
</evidence>
<dbReference type="InterPro" id="IPR040758">
    <property type="entry name" value="PrmC_N"/>
</dbReference>
<keyword evidence="9" id="KW-1185">Reference proteome</keyword>
<feature type="binding site" evidence="5">
    <location>
        <position position="188"/>
    </location>
    <ligand>
        <name>S-adenosyl-L-methionine</name>
        <dbReference type="ChEBI" id="CHEBI:59789"/>
    </ligand>
</feature>
<dbReference type="InterPro" id="IPR029063">
    <property type="entry name" value="SAM-dependent_MTases_sf"/>
</dbReference>
<dbReference type="CDD" id="cd02440">
    <property type="entry name" value="AdoMet_MTases"/>
    <property type="match status" value="1"/>
</dbReference>
<dbReference type="InterPro" id="IPR004556">
    <property type="entry name" value="HemK-like"/>
</dbReference>
<dbReference type="AlphaFoldDB" id="A0A2M9R3T5"/>
<dbReference type="InterPro" id="IPR050320">
    <property type="entry name" value="N5-glutamine_MTase"/>
</dbReference>
<dbReference type="Gene3D" id="1.10.8.10">
    <property type="entry name" value="DNA helicase RuvA subunit, C-terminal domain"/>
    <property type="match status" value="1"/>
</dbReference>
<dbReference type="NCBIfam" id="TIGR03534">
    <property type="entry name" value="RF_mod_PrmC"/>
    <property type="match status" value="1"/>
</dbReference>
<evidence type="ECO:0000256" key="5">
    <source>
        <dbReference type="HAMAP-Rule" id="MF_02126"/>
    </source>
</evidence>
<feature type="binding site" evidence="5">
    <location>
        <position position="146"/>
    </location>
    <ligand>
        <name>S-adenosyl-L-methionine</name>
        <dbReference type="ChEBI" id="CHEBI:59789"/>
    </ligand>
</feature>
<feature type="domain" description="Release factor glutamine methyltransferase N-terminal" evidence="7">
    <location>
        <begin position="10"/>
        <end position="76"/>
    </location>
</feature>
<evidence type="ECO:0000256" key="1">
    <source>
        <dbReference type="ARBA" id="ARBA00022603"/>
    </source>
</evidence>
<evidence type="ECO:0000313" key="8">
    <source>
        <dbReference type="EMBL" id="PJR03512.1"/>
    </source>
</evidence>
<keyword evidence="2 5" id="KW-0808">Transferase</keyword>